<evidence type="ECO:0000256" key="2">
    <source>
        <dbReference type="ARBA" id="ARBA00022971"/>
    </source>
</evidence>
<dbReference type="Gene3D" id="3.30.930.30">
    <property type="match status" value="1"/>
</dbReference>
<feature type="region of interest" description="Disordered" evidence="3">
    <location>
        <begin position="192"/>
        <end position="211"/>
    </location>
</feature>
<keyword evidence="2" id="KW-0184">Conjugation</keyword>
<evidence type="ECO:0000313" key="6">
    <source>
        <dbReference type="Proteomes" id="UP001200247"/>
    </source>
</evidence>
<gene>
    <name evidence="5" type="ORF">LH440_16560</name>
</gene>
<evidence type="ECO:0000313" key="5">
    <source>
        <dbReference type="EMBL" id="MCG9027478.1"/>
    </source>
</evidence>
<feature type="region of interest" description="Disordered" evidence="3">
    <location>
        <begin position="285"/>
        <end position="304"/>
    </location>
</feature>
<reference evidence="5 6" key="1">
    <citation type="submission" date="2021-10" db="EMBL/GenBank/DDBJ databases">
        <title>Whole-genome sequencing analysis of Laribacter hongkongensis: virulence gene profiles, carbohydrate-active enzyme prediction, and antimicrobial resistance characterization.</title>
        <authorList>
            <person name="Yuan P."/>
            <person name="Zhan Y."/>
            <person name="Chen D."/>
        </authorList>
    </citation>
    <scope>NUCLEOTIDE SEQUENCE [LARGE SCALE GENOMIC DNA]</scope>
    <source>
        <strain evidence="5 6">W67</strain>
    </source>
</reference>
<name>A0ABD4SV28_9NEIS</name>
<proteinExistence type="inferred from homology"/>
<feature type="region of interest" description="Disordered" evidence="3">
    <location>
        <begin position="242"/>
        <end position="268"/>
    </location>
</feature>
<dbReference type="Proteomes" id="UP001200247">
    <property type="component" value="Unassembled WGS sequence"/>
</dbReference>
<dbReference type="Pfam" id="PF03389">
    <property type="entry name" value="MobA_MobL"/>
    <property type="match status" value="1"/>
</dbReference>
<protein>
    <submittedName>
        <fullName evidence="5">MobA/MobL family protein</fullName>
    </submittedName>
</protein>
<feature type="domain" description="MobA/MobL protein" evidence="4">
    <location>
        <begin position="38"/>
        <end position="202"/>
    </location>
</feature>
<dbReference type="EMBL" id="JAJAXM010000073">
    <property type="protein sequence ID" value="MCG9027478.1"/>
    <property type="molecule type" value="Genomic_DNA"/>
</dbReference>
<feature type="compositionally biased region" description="Polar residues" evidence="3">
    <location>
        <begin position="242"/>
        <end position="252"/>
    </location>
</feature>
<comment type="caution">
    <text evidence="5">The sequence shown here is derived from an EMBL/GenBank/DDBJ whole genome shotgun (WGS) entry which is preliminary data.</text>
</comment>
<sequence>MASRHCSFKTGKVGKGGAHAAYISGVGKYADRSDVVSVIDRNLPGWAADGTAFFAAADAFERKNGRTYSEVEFAIPRSVADPVSFADEFARRLLGKRHPFRLAVHDKPASDGERNVHGHLMFSERRLDGVERDQVRFFSRANKQQPELGGAAKDRIWNDRKQVQFVRDLYQDHARRHGVELDLRSNAEQGLGEAEPKLGPTHQRSELNAQRKVRQAQVVEVRAKRDKGMVIAGPQTGLETPQTVRTVKSSSGPGKAFTGPGNGEENGFSVSNPLHKALEARRRMAQGGKPGTVDTEQDAAQSAAASAKSPQILLSQLKARLLDLVGRMVDLRENPVRQVSGTVIAANERWAAMHAGRETQLVDRELWPVEEGRAYSLKDGPNGRQIELRPVSSNTASTLEYVYGKQVGELARQWAEHDKALVQSLTKDRGGPSL</sequence>
<dbReference type="InterPro" id="IPR005053">
    <property type="entry name" value="MobA_MobL"/>
</dbReference>
<comment type="similarity">
    <text evidence="1">Belongs to the MobA/MobL family.</text>
</comment>
<dbReference type="AlphaFoldDB" id="A0ABD4SV28"/>
<evidence type="ECO:0000259" key="4">
    <source>
        <dbReference type="Pfam" id="PF03389"/>
    </source>
</evidence>
<dbReference type="RefSeq" id="WP_239894737.1">
    <property type="nucleotide sequence ID" value="NZ_JAJAXM010000073.1"/>
</dbReference>
<evidence type="ECO:0000256" key="3">
    <source>
        <dbReference type="SAM" id="MobiDB-lite"/>
    </source>
</evidence>
<organism evidence="5 6">
    <name type="scientific">Laribacter hongkongensis</name>
    <dbReference type="NCBI Taxonomy" id="168471"/>
    <lineage>
        <taxon>Bacteria</taxon>
        <taxon>Pseudomonadati</taxon>
        <taxon>Pseudomonadota</taxon>
        <taxon>Betaproteobacteria</taxon>
        <taxon>Neisseriales</taxon>
        <taxon>Aquaspirillaceae</taxon>
        <taxon>Laribacter</taxon>
    </lineage>
</organism>
<accession>A0ABD4SV28</accession>
<evidence type="ECO:0000256" key="1">
    <source>
        <dbReference type="ARBA" id="ARBA00010873"/>
    </source>
</evidence>